<dbReference type="Gene3D" id="3.90.1310.10">
    <property type="entry name" value="Penicillin-binding protein 2a (Domain 2)"/>
    <property type="match status" value="1"/>
</dbReference>
<keyword evidence="4" id="KW-0997">Cell inner membrane</keyword>
<proteinExistence type="predicted"/>
<feature type="region of interest" description="Disordered" evidence="14">
    <location>
        <begin position="621"/>
        <end position="640"/>
    </location>
</feature>
<dbReference type="InterPro" id="IPR017790">
    <property type="entry name" value="Penicillin-binding_protein_2"/>
</dbReference>
<keyword evidence="5" id="KW-0121">Carboxypeptidase</keyword>
<dbReference type="InterPro" id="IPR001460">
    <property type="entry name" value="PCN-bd_Tpept"/>
</dbReference>
<evidence type="ECO:0000256" key="10">
    <source>
        <dbReference type="ARBA" id="ARBA00022984"/>
    </source>
</evidence>
<evidence type="ECO:0000256" key="6">
    <source>
        <dbReference type="ARBA" id="ARBA00022670"/>
    </source>
</evidence>
<keyword evidence="12" id="KW-0472">Membrane</keyword>
<dbReference type="InterPro" id="IPR012338">
    <property type="entry name" value="Beta-lactam/transpept-like"/>
</dbReference>
<evidence type="ECO:0000256" key="5">
    <source>
        <dbReference type="ARBA" id="ARBA00022645"/>
    </source>
</evidence>
<evidence type="ECO:0000256" key="12">
    <source>
        <dbReference type="ARBA" id="ARBA00023136"/>
    </source>
</evidence>
<dbReference type="PANTHER" id="PTHR30627">
    <property type="entry name" value="PEPTIDOGLYCAN D,D-TRANSPEPTIDASE"/>
    <property type="match status" value="1"/>
</dbReference>
<protein>
    <submittedName>
        <fullName evidence="17">Penicillin-binding protein 2</fullName>
    </submittedName>
</protein>
<accession>A0A399RRP2</accession>
<gene>
    <name evidence="17" type="primary">mrdA</name>
    <name evidence="17" type="ORF">D1223_01555</name>
</gene>
<dbReference type="InterPro" id="IPR036138">
    <property type="entry name" value="PBP_dimer_sf"/>
</dbReference>
<keyword evidence="3" id="KW-1003">Cell membrane</keyword>
<name>A0A399RRP2_9PROT</name>
<feature type="compositionally biased region" description="Polar residues" evidence="14">
    <location>
        <begin position="626"/>
        <end position="640"/>
    </location>
</feature>
<keyword evidence="18" id="KW-1185">Reference proteome</keyword>
<keyword evidence="10" id="KW-0573">Peptidoglycan synthesis</keyword>
<dbReference type="InterPro" id="IPR050515">
    <property type="entry name" value="Beta-lactam/transpept"/>
</dbReference>
<organism evidence="17 18">
    <name type="scientific">Henriciella mobilis</name>
    <dbReference type="NCBI Taxonomy" id="2305467"/>
    <lineage>
        <taxon>Bacteria</taxon>
        <taxon>Pseudomonadati</taxon>
        <taxon>Pseudomonadota</taxon>
        <taxon>Alphaproteobacteria</taxon>
        <taxon>Hyphomonadales</taxon>
        <taxon>Hyphomonadaceae</taxon>
        <taxon>Henriciella</taxon>
    </lineage>
</organism>
<dbReference type="GO" id="GO:0071555">
    <property type="term" value="P:cell wall organization"/>
    <property type="evidence" value="ECO:0007669"/>
    <property type="project" value="UniProtKB-KW"/>
</dbReference>
<evidence type="ECO:0000256" key="3">
    <source>
        <dbReference type="ARBA" id="ARBA00022475"/>
    </source>
</evidence>
<dbReference type="NCBIfam" id="TIGR03423">
    <property type="entry name" value="pbp2_mrdA"/>
    <property type="match status" value="1"/>
</dbReference>
<reference evidence="17 18" key="1">
    <citation type="submission" date="2018-08" db="EMBL/GenBank/DDBJ databases">
        <title>Henriciella mobilis sp. nov., isolated from seawater.</title>
        <authorList>
            <person name="Cheng H."/>
            <person name="Wu Y.-H."/>
            <person name="Xu X.-W."/>
            <person name="Guo L.-L."/>
        </authorList>
    </citation>
    <scope>NUCLEOTIDE SEQUENCE [LARGE SCALE GENOMIC DNA]</scope>
    <source>
        <strain evidence="17 18">JN25</strain>
    </source>
</reference>
<evidence type="ECO:0000256" key="4">
    <source>
        <dbReference type="ARBA" id="ARBA00022519"/>
    </source>
</evidence>
<dbReference type="SUPFAM" id="SSF56601">
    <property type="entry name" value="beta-lactamase/transpeptidase-like"/>
    <property type="match status" value="1"/>
</dbReference>
<evidence type="ECO:0000256" key="9">
    <source>
        <dbReference type="ARBA" id="ARBA00022960"/>
    </source>
</evidence>
<dbReference type="GO" id="GO:0009252">
    <property type="term" value="P:peptidoglycan biosynthetic process"/>
    <property type="evidence" value="ECO:0007669"/>
    <property type="project" value="UniProtKB-KW"/>
</dbReference>
<dbReference type="InterPro" id="IPR005311">
    <property type="entry name" value="PBP_dimer"/>
</dbReference>
<keyword evidence="9" id="KW-0133">Cell shape</keyword>
<evidence type="ECO:0000259" key="16">
    <source>
        <dbReference type="Pfam" id="PF03717"/>
    </source>
</evidence>
<evidence type="ECO:0000256" key="1">
    <source>
        <dbReference type="ARBA" id="ARBA00004167"/>
    </source>
</evidence>
<dbReference type="SUPFAM" id="SSF56519">
    <property type="entry name" value="Penicillin binding protein dimerisation domain"/>
    <property type="match status" value="1"/>
</dbReference>
<evidence type="ECO:0000256" key="13">
    <source>
        <dbReference type="ARBA" id="ARBA00023316"/>
    </source>
</evidence>
<evidence type="ECO:0000313" key="18">
    <source>
        <dbReference type="Proteomes" id="UP000266385"/>
    </source>
</evidence>
<evidence type="ECO:0000256" key="2">
    <source>
        <dbReference type="ARBA" id="ARBA00004236"/>
    </source>
</evidence>
<sequence length="640" mass="70122">MSLPSEHDTDVRLSRRIVTAGVAGGVLFSGLIARLAQLQLLEGQKYQKIADENGVKLELAPPLRGNIVDRFGQPLASHRQAGRVSIVREQTPDLDASLREVARHIDLPPEQQARIARQARQQASFQSTIVKNELSYEDFARMSLLAAEIPGVQVDMATTRSYPRGRDLAHVLGYVAKASADDLSRLTEGATPEEAELLRKLFRHPDMRTGRSGVERYAEEWLRGEPGFRRLETNAAGRVIRELDSDDLAPTPGKDIGLTIDAELQRAAIERFGDESGAAVVLDIETGAILAFVSTPAFDPNDFVNGISHADYNALRENDRSPLYHKAYDGTYPPGSTFKMVVATAALEAGINPEMRVHCNRYYHFGNRTWHCWKKGGHGSVNMHWAIKGSCDVYFYEIARRVGVEHLADVSKRFGFGQTWELGMTGGRSGTVPNDEWKRRALGEPWYEGETLNYGIGQGYLSTSPLQLALMSARIAARGRLIEPYIIGEGPRPDKPIPDAAPLDPEMMDRMKAGMYGVTSEAGGTAWSSGDLGLGGPRLAGKTGTAQVRRITEEERRTGVLKGDQIARKLRDHALFVCYAPADDPKYAAAVVVEHGEGGSSAAAPVARDIMATAIRRDSRRAARWQTASAPSIITSRGNQ</sequence>
<dbReference type="GO" id="GO:0009002">
    <property type="term" value="F:serine-type D-Ala-D-Ala carboxypeptidase activity"/>
    <property type="evidence" value="ECO:0007669"/>
    <property type="project" value="InterPro"/>
</dbReference>
<dbReference type="PANTHER" id="PTHR30627:SF2">
    <property type="entry name" value="PEPTIDOGLYCAN D,D-TRANSPEPTIDASE MRDA"/>
    <property type="match status" value="1"/>
</dbReference>
<feature type="domain" description="Penicillin-binding protein transpeptidase" evidence="15">
    <location>
        <begin position="277"/>
        <end position="611"/>
    </location>
</feature>
<dbReference type="GO" id="GO:0071972">
    <property type="term" value="F:peptidoglycan L,D-transpeptidase activity"/>
    <property type="evidence" value="ECO:0007669"/>
    <property type="project" value="TreeGrafter"/>
</dbReference>
<dbReference type="Pfam" id="PF00905">
    <property type="entry name" value="Transpeptidase"/>
    <property type="match status" value="1"/>
</dbReference>
<evidence type="ECO:0000256" key="7">
    <source>
        <dbReference type="ARBA" id="ARBA00022692"/>
    </source>
</evidence>
<evidence type="ECO:0000256" key="14">
    <source>
        <dbReference type="SAM" id="MobiDB-lite"/>
    </source>
</evidence>
<evidence type="ECO:0000313" key="17">
    <source>
        <dbReference type="EMBL" id="RIJ32567.1"/>
    </source>
</evidence>
<evidence type="ECO:0000256" key="8">
    <source>
        <dbReference type="ARBA" id="ARBA00022801"/>
    </source>
</evidence>
<dbReference type="Pfam" id="PF03717">
    <property type="entry name" value="PBP_dimer"/>
    <property type="match status" value="1"/>
</dbReference>
<dbReference type="RefSeq" id="WP_119374648.1">
    <property type="nucleotide sequence ID" value="NZ_QWFX01000005.1"/>
</dbReference>
<dbReference type="GO" id="GO:0008658">
    <property type="term" value="F:penicillin binding"/>
    <property type="evidence" value="ECO:0007669"/>
    <property type="project" value="InterPro"/>
</dbReference>
<keyword evidence="11" id="KW-1133">Transmembrane helix</keyword>
<comment type="subcellular location">
    <subcellularLocation>
        <location evidence="2">Cell membrane</location>
    </subcellularLocation>
    <subcellularLocation>
        <location evidence="1">Membrane</location>
        <topology evidence="1">Single-pass membrane protein</topology>
    </subcellularLocation>
</comment>
<keyword evidence="6" id="KW-0645">Protease</keyword>
<keyword evidence="7" id="KW-0812">Transmembrane</keyword>
<dbReference type="GO" id="GO:0005886">
    <property type="term" value="C:plasma membrane"/>
    <property type="evidence" value="ECO:0007669"/>
    <property type="project" value="UniProtKB-SubCell"/>
</dbReference>
<comment type="caution">
    <text evidence="17">The sequence shown here is derived from an EMBL/GenBank/DDBJ whole genome shotgun (WGS) entry which is preliminary data.</text>
</comment>
<dbReference type="AlphaFoldDB" id="A0A399RRP2"/>
<dbReference type="Gene3D" id="3.40.710.10">
    <property type="entry name" value="DD-peptidase/beta-lactamase superfamily"/>
    <property type="match status" value="1"/>
</dbReference>
<dbReference type="OrthoDB" id="9766847at2"/>
<keyword evidence="8" id="KW-0378">Hydrolase</keyword>
<dbReference type="Proteomes" id="UP000266385">
    <property type="component" value="Unassembled WGS sequence"/>
</dbReference>
<feature type="domain" description="Penicillin-binding protein dimerisation" evidence="16">
    <location>
        <begin position="61"/>
        <end position="243"/>
    </location>
</feature>
<evidence type="ECO:0000259" key="15">
    <source>
        <dbReference type="Pfam" id="PF00905"/>
    </source>
</evidence>
<dbReference type="EMBL" id="QWFX01000005">
    <property type="protein sequence ID" value="RIJ32567.1"/>
    <property type="molecule type" value="Genomic_DNA"/>
</dbReference>
<dbReference type="GO" id="GO:0006508">
    <property type="term" value="P:proteolysis"/>
    <property type="evidence" value="ECO:0007669"/>
    <property type="project" value="UniProtKB-KW"/>
</dbReference>
<keyword evidence="13" id="KW-0961">Cell wall biogenesis/degradation</keyword>
<dbReference type="GO" id="GO:0008360">
    <property type="term" value="P:regulation of cell shape"/>
    <property type="evidence" value="ECO:0007669"/>
    <property type="project" value="UniProtKB-KW"/>
</dbReference>
<evidence type="ECO:0000256" key="11">
    <source>
        <dbReference type="ARBA" id="ARBA00022989"/>
    </source>
</evidence>